<comment type="caution">
    <text evidence="3">The sequence shown here is derived from an EMBL/GenBank/DDBJ whole genome shotgun (WGS) entry which is preliminary data.</text>
</comment>
<accession>K1VGP9</accession>
<dbReference type="HOGENOM" id="CLU_064796_0_0_1"/>
<keyword evidence="4" id="KW-1185">Reference proteome</keyword>
<dbReference type="AlphaFoldDB" id="K1VGP9"/>
<keyword evidence="2" id="KW-1133">Transmembrane helix</keyword>
<evidence type="ECO:0000313" key="4">
    <source>
        <dbReference type="Proteomes" id="UP000006757"/>
    </source>
</evidence>
<evidence type="ECO:0000313" key="3">
    <source>
        <dbReference type="EMBL" id="EKC98241.1"/>
    </source>
</evidence>
<gene>
    <name evidence="3" type="ORF">A1Q2_07255</name>
</gene>
<feature type="transmembrane region" description="Helical" evidence="2">
    <location>
        <begin position="62"/>
        <end position="82"/>
    </location>
</feature>
<evidence type="ECO:0000256" key="1">
    <source>
        <dbReference type="SAM" id="MobiDB-lite"/>
    </source>
</evidence>
<name>K1VGP9_TRIAC</name>
<keyword evidence="2" id="KW-0812">Transmembrane</keyword>
<proteinExistence type="predicted"/>
<dbReference type="InParanoid" id="K1VGP9"/>
<protein>
    <submittedName>
        <fullName evidence="3">Uncharacterized protein</fullName>
    </submittedName>
</protein>
<feature type="region of interest" description="Disordered" evidence="1">
    <location>
        <begin position="119"/>
        <end position="311"/>
    </location>
</feature>
<organism evidence="3 4">
    <name type="scientific">Trichosporon asahii var. asahii (strain CBS 8904)</name>
    <name type="common">Yeast</name>
    <dbReference type="NCBI Taxonomy" id="1220162"/>
    <lineage>
        <taxon>Eukaryota</taxon>
        <taxon>Fungi</taxon>
        <taxon>Dikarya</taxon>
        <taxon>Basidiomycota</taxon>
        <taxon>Agaricomycotina</taxon>
        <taxon>Tremellomycetes</taxon>
        <taxon>Trichosporonales</taxon>
        <taxon>Trichosporonaceae</taxon>
        <taxon>Trichosporon</taxon>
    </lineage>
</organism>
<reference evidence="3 4" key="1">
    <citation type="journal article" date="2012" name="Eukaryot. Cell">
        <title>Genome sequence of the Trichosporon asahii environmental strain CBS 8904.</title>
        <authorList>
            <person name="Yang R.Y."/>
            <person name="Li H.T."/>
            <person name="Zhu H."/>
            <person name="Zhou G.P."/>
            <person name="Wang M."/>
            <person name="Wang L."/>
        </authorList>
    </citation>
    <scope>NUCLEOTIDE SEQUENCE [LARGE SCALE GENOMIC DNA]</scope>
    <source>
        <strain evidence="3 4">CBS 8904</strain>
    </source>
</reference>
<sequence length="365" mass="39349">MQAVYLLESECTAGSAFFPKVRGRRPGQPDTGGAHVRAGSNLWTLARAPGHFHIINRATFDVATAGAVVAAFLAIVYLLLVVSKKATAQPEKKPIAVPVSARKSTPVVAEKVVVEEVKEVKPDSRPRTPLQAVGRSSATESKRHNVRIRRPRIAPAPQAPSLLPGFIPRTPRPFNAQRAESADAVPLPTPRSPTTSPTRSPDGKRSATNGETQRGRNGLCEPRFLPVHEGVRLGKPASPPRTVAPAKRPPVMRKHERPRFSFARPQKEGDKGGGGTYLRQLRHAGADTDGAPPRPTDTAAERASRNAGFDGDTFAPRVSALMGMPVTREHAGKHAGRELGVEQLLRMDLTGARGVRKRRRLTALP</sequence>
<dbReference type="Proteomes" id="UP000006757">
    <property type="component" value="Unassembled WGS sequence"/>
</dbReference>
<keyword evidence="2" id="KW-0472">Membrane</keyword>
<evidence type="ECO:0000256" key="2">
    <source>
        <dbReference type="SAM" id="Phobius"/>
    </source>
</evidence>
<dbReference type="EMBL" id="AMBO01000391">
    <property type="protein sequence ID" value="EKC98241.1"/>
    <property type="molecule type" value="Genomic_DNA"/>
</dbReference>